<dbReference type="AlphaFoldDB" id="A0A3G9IK45"/>
<protein>
    <recommendedName>
        <fullName evidence="1">Glycoside hydrolase 123 catalytic domain-containing protein</fullName>
    </recommendedName>
</protein>
<feature type="domain" description="Glycoside hydrolase 123 catalytic" evidence="1">
    <location>
        <begin position="96"/>
        <end position="285"/>
    </location>
</feature>
<dbReference type="InterPro" id="IPR025150">
    <property type="entry name" value="GH123_cat"/>
</dbReference>
<name>A0A3G9IK45_9BACL</name>
<accession>A0A3G9IK45</accession>
<evidence type="ECO:0000259" key="1">
    <source>
        <dbReference type="Pfam" id="PF13320"/>
    </source>
</evidence>
<dbReference type="Proteomes" id="UP000275368">
    <property type="component" value="Chromosome"/>
</dbReference>
<dbReference type="EMBL" id="AP019308">
    <property type="protein sequence ID" value="BBH18656.1"/>
    <property type="molecule type" value="Genomic_DNA"/>
</dbReference>
<organism evidence="2 3">
    <name type="scientific">Paenibacillus baekrokdamisoli</name>
    <dbReference type="NCBI Taxonomy" id="1712516"/>
    <lineage>
        <taxon>Bacteria</taxon>
        <taxon>Bacillati</taxon>
        <taxon>Bacillota</taxon>
        <taxon>Bacilli</taxon>
        <taxon>Bacillales</taxon>
        <taxon>Paenibacillaceae</taxon>
        <taxon>Paenibacillus</taxon>
    </lineage>
</organism>
<keyword evidence="3" id="KW-1185">Reference proteome</keyword>
<dbReference type="Pfam" id="PF13320">
    <property type="entry name" value="GH123_cat"/>
    <property type="match status" value="1"/>
</dbReference>
<proteinExistence type="predicted"/>
<evidence type="ECO:0000313" key="2">
    <source>
        <dbReference type="EMBL" id="BBH18656.1"/>
    </source>
</evidence>
<gene>
    <name evidence="2" type="ORF">Back11_00010</name>
</gene>
<sequence length="333" mass="38594">MDEELRDKWFQYVADYRISPDDMTVNPNNVEWDLALSANERDFYKDKVNGFTVYPITSTWGDRDAPAEELIQRFERSRPYIDRIIETGAVEKGNGVFYGFDENEVEHFETMKKVNANVKQAYPNIPIMTTSQYIDSYEKMKELNIDILVMHLVDGIYNNDFADIVRKHGRKVWAYISLQPYDPQPNWRIENSPMEARLLLSAMALHERFDGFLYWSLNYYYKGTGAVQAPIKRDGPVLTDWSITTPTEEFKWLHGDGVLLYAGEDGPIGSIRMENIRDGLEDYEYYKQLEHIAGFDAAFGAADELVKSTSEFVRSPEQLYEVRQRISAMISGS</sequence>
<dbReference type="KEGG" id="pbk:Back11_00010"/>
<evidence type="ECO:0000313" key="3">
    <source>
        <dbReference type="Proteomes" id="UP000275368"/>
    </source>
</evidence>
<reference evidence="2 3" key="1">
    <citation type="submission" date="2018-11" db="EMBL/GenBank/DDBJ databases">
        <title>Complete genome sequence of Paenibacillus baekrokdamisoli strain KCTC 33723.</title>
        <authorList>
            <person name="Kang S.W."/>
            <person name="Lee K.C."/>
            <person name="Kim K.K."/>
            <person name="Kim J.S."/>
            <person name="Kim D.S."/>
            <person name="Ko S.H."/>
            <person name="Yang S.H."/>
            <person name="Lee J.S."/>
        </authorList>
    </citation>
    <scope>NUCLEOTIDE SEQUENCE [LARGE SCALE GENOMIC DNA]</scope>
    <source>
        <strain evidence="2 3">KCTC 33723</strain>
    </source>
</reference>